<name>A0A9P0ZXT1_CUSEU</name>
<reference evidence="1" key="1">
    <citation type="submission" date="2022-07" db="EMBL/GenBank/DDBJ databases">
        <authorList>
            <person name="Macas J."/>
            <person name="Novak P."/>
            <person name="Neumann P."/>
        </authorList>
    </citation>
    <scope>NUCLEOTIDE SEQUENCE</scope>
</reference>
<proteinExistence type="predicted"/>
<protein>
    <submittedName>
        <fullName evidence="1">Uncharacterized protein</fullName>
    </submittedName>
</protein>
<dbReference type="AlphaFoldDB" id="A0A9P0ZXT1"/>
<keyword evidence="2" id="KW-1185">Reference proteome</keyword>
<comment type="caution">
    <text evidence="1">The sequence shown here is derived from an EMBL/GenBank/DDBJ whole genome shotgun (WGS) entry which is preliminary data.</text>
</comment>
<dbReference type="EMBL" id="CAMAPE010000075">
    <property type="protein sequence ID" value="CAH9118005.1"/>
    <property type="molecule type" value="Genomic_DNA"/>
</dbReference>
<evidence type="ECO:0000313" key="1">
    <source>
        <dbReference type="EMBL" id="CAH9118005.1"/>
    </source>
</evidence>
<organism evidence="1 2">
    <name type="scientific">Cuscuta europaea</name>
    <name type="common">European dodder</name>
    <dbReference type="NCBI Taxonomy" id="41803"/>
    <lineage>
        <taxon>Eukaryota</taxon>
        <taxon>Viridiplantae</taxon>
        <taxon>Streptophyta</taxon>
        <taxon>Embryophyta</taxon>
        <taxon>Tracheophyta</taxon>
        <taxon>Spermatophyta</taxon>
        <taxon>Magnoliopsida</taxon>
        <taxon>eudicotyledons</taxon>
        <taxon>Gunneridae</taxon>
        <taxon>Pentapetalae</taxon>
        <taxon>asterids</taxon>
        <taxon>lamiids</taxon>
        <taxon>Solanales</taxon>
        <taxon>Convolvulaceae</taxon>
        <taxon>Cuscuteae</taxon>
        <taxon>Cuscuta</taxon>
        <taxon>Cuscuta subgen. Cuscuta</taxon>
    </lineage>
</organism>
<dbReference type="Proteomes" id="UP001152484">
    <property type="component" value="Unassembled WGS sequence"/>
</dbReference>
<evidence type="ECO:0000313" key="2">
    <source>
        <dbReference type="Proteomes" id="UP001152484"/>
    </source>
</evidence>
<accession>A0A9P0ZXT1</accession>
<gene>
    <name evidence="1" type="ORF">CEURO_LOCUS21756</name>
</gene>
<sequence>MMKLRSCDHEEYSCSCEWTSIPMLEDSTNPAAWFPFEPPPDHFGLETAPCSCCGAGFSGWPPQVHTPLQRLENDQVAAAAACFNTTLGGDGDDLAFLDALGNAPPAADQSFMCCSSAAAAGISNDNYFYCGDSVLIPDPSSFVDGDFPIDYDVFDDQLPNPPPAADS</sequence>